<evidence type="ECO:0000256" key="5">
    <source>
        <dbReference type="ARBA" id="ARBA00023136"/>
    </source>
</evidence>
<reference evidence="7 8" key="1">
    <citation type="submission" date="2018-09" db="EMBL/GenBank/DDBJ databases">
        <title>Novel species of Arthrobacter.</title>
        <authorList>
            <person name="Liu Q."/>
            <person name="Xin Y.-H."/>
        </authorList>
    </citation>
    <scope>NUCLEOTIDE SEQUENCE [LARGE SCALE GENOMIC DNA]</scope>
    <source>
        <strain evidence="7 8">Hz2</strain>
    </source>
</reference>
<evidence type="ECO:0000256" key="6">
    <source>
        <dbReference type="SAM" id="Phobius"/>
    </source>
</evidence>
<evidence type="ECO:0000256" key="1">
    <source>
        <dbReference type="ARBA" id="ARBA00004651"/>
    </source>
</evidence>
<dbReference type="RefSeq" id="WP_120149877.1">
    <property type="nucleotide sequence ID" value="NZ_QZVT01000009.1"/>
</dbReference>
<feature type="transmembrane region" description="Helical" evidence="6">
    <location>
        <begin position="452"/>
        <end position="474"/>
    </location>
</feature>
<dbReference type="OrthoDB" id="138827at2"/>
<dbReference type="GO" id="GO:0022857">
    <property type="term" value="F:transmembrane transporter activity"/>
    <property type="evidence" value="ECO:0007669"/>
    <property type="project" value="InterPro"/>
</dbReference>
<keyword evidence="4 6" id="KW-1133">Transmembrane helix</keyword>
<protein>
    <submittedName>
        <fullName evidence="7">APC family permease</fullName>
    </submittedName>
</protein>
<feature type="transmembrane region" description="Helical" evidence="6">
    <location>
        <begin position="132"/>
        <end position="155"/>
    </location>
</feature>
<keyword evidence="3 6" id="KW-0812">Transmembrane</keyword>
<dbReference type="PIRSF" id="PIRSF006060">
    <property type="entry name" value="AA_transporter"/>
    <property type="match status" value="1"/>
</dbReference>
<keyword evidence="2" id="KW-1003">Cell membrane</keyword>
<evidence type="ECO:0000256" key="2">
    <source>
        <dbReference type="ARBA" id="ARBA00022475"/>
    </source>
</evidence>
<comment type="caution">
    <text evidence="7">The sequence shown here is derived from an EMBL/GenBank/DDBJ whole genome shotgun (WGS) entry which is preliminary data.</text>
</comment>
<dbReference type="PANTHER" id="PTHR42770">
    <property type="entry name" value="AMINO ACID TRANSPORTER-RELATED"/>
    <property type="match status" value="1"/>
</dbReference>
<feature type="transmembrane region" description="Helical" evidence="6">
    <location>
        <begin position="249"/>
        <end position="271"/>
    </location>
</feature>
<feature type="transmembrane region" description="Helical" evidence="6">
    <location>
        <begin position="46"/>
        <end position="72"/>
    </location>
</feature>
<sequence>MTAGTSSPILRDKGLSRNDLGLAGSVSIGLSSTAPVYSLAATLGFVVLAVGVHAPAAFILAFVPMLFIAFAYRELNNALPDCGTTFIWASVAFGRFTGWLGGWGVALSGIVVLANLAQIAGTYLWLLVDEGLASNTALVTATGVAFIAAMTWTNYRGIDLGEKMQRVTIIVQYVALAVFVAFLAWRLASGQAFDATRISADWFNPFAIGSLGTAVYGVLIALFAYWGWDTCLALNEETRSPRTTPGRAAIISSVVLLVTYTGVSALVIMFAGTGSEGIGLGNEAHAADVFYAISEAALGPWAWIAVVAVLVSAIAATQTTILPTARGTLAMAAHGALPRRFATVHSVYLTPTFSTILMGVTASAYYVVLTLVSENVLADSIASLGLFIAFYYGVTGFACVWYFRHTLRSSTRNLVFRGILPLLGGLLMTAAFVLSAVAMLDPGYGRTVIGGIGGTFVIGVGALLLGVALMALYYSSRRRRDCADQAIADVRAAASADPGTVG</sequence>
<comment type="subcellular location">
    <subcellularLocation>
        <location evidence="1">Cell membrane</location>
        <topology evidence="1">Multi-pass membrane protein</topology>
    </subcellularLocation>
</comment>
<dbReference type="EMBL" id="QZVT01000009">
    <property type="protein sequence ID" value="RJT77256.1"/>
    <property type="molecule type" value="Genomic_DNA"/>
</dbReference>
<feature type="transmembrane region" description="Helical" evidence="6">
    <location>
        <begin position="380"/>
        <end position="403"/>
    </location>
</feature>
<dbReference type="InterPro" id="IPR050367">
    <property type="entry name" value="APC_superfamily"/>
</dbReference>
<keyword evidence="8" id="KW-1185">Reference proteome</keyword>
<feature type="transmembrane region" description="Helical" evidence="6">
    <location>
        <begin position="20"/>
        <end position="39"/>
    </location>
</feature>
<evidence type="ECO:0000313" key="8">
    <source>
        <dbReference type="Proteomes" id="UP000272560"/>
    </source>
</evidence>
<evidence type="ECO:0000256" key="3">
    <source>
        <dbReference type="ARBA" id="ARBA00022692"/>
    </source>
</evidence>
<feature type="transmembrane region" description="Helical" evidence="6">
    <location>
        <begin position="301"/>
        <end position="325"/>
    </location>
</feature>
<evidence type="ECO:0000256" key="4">
    <source>
        <dbReference type="ARBA" id="ARBA00022989"/>
    </source>
</evidence>
<dbReference type="Pfam" id="PF13520">
    <property type="entry name" value="AA_permease_2"/>
    <property type="match status" value="1"/>
</dbReference>
<gene>
    <name evidence="7" type="ORF">D6T63_15050</name>
</gene>
<dbReference type="GO" id="GO:0005886">
    <property type="term" value="C:plasma membrane"/>
    <property type="evidence" value="ECO:0007669"/>
    <property type="project" value="UniProtKB-SubCell"/>
</dbReference>
<feature type="transmembrane region" description="Helical" evidence="6">
    <location>
        <begin position="346"/>
        <end position="368"/>
    </location>
</feature>
<feature type="transmembrane region" description="Helical" evidence="6">
    <location>
        <begin position="208"/>
        <end position="228"/>
    </location>
</feature>
<proteinExistence type="predicted"/>
<dbReference type="Proteomes" id="UP000272560">
    <property type="component" value="Unassembled WGS sequence"/>
</dbReference>
<dbReference type="AlphaFoldDB" id="A0A3A5LZF2"/>
<accession>A0A3A5LZF2</accession>
<dbReference type="Gene3D" id="1.20.1740.10">
    <property type="entry name" value="Amino acid/polyamine transporter I"/>
    <property type="match status" value="1"/>
</dbReference>
<feature type="transmembrane region" description="Helical" evidence="6">
    <location>
        <begin position="415"/>
        <end position="440"/>
    </location>
</feature>
<evidence type="ECO:0000313" key="7">
    <source>
        <dbReference type="EMBL" id="RJT77256.1"/>
    </source>
</evidence>
<organism evidence="7 8">
    <name type="scientific">Arthrobacter cheniae</name>
    <dbReference type="NCBI Taxonomy" id="1258888"/>
    <lineage>
        <taxon>Bacteria</taxon>
        <taxon>Bacillati</taxon>
        <taxon>Actinomycetota</taxon>
        <taxon>Actinomycetes</taxon>
        <taxon>Micrococcales</taxon>
        <taxon>Micrococcaceae</taxon>
        <taxon>Arthrobacter</taxon>
    </lineage>
</organism>
<dbReference type="PANTHER" id="PTHR42770:SF16">
    <property type="entry name" value="AMINO ACID PERMEASE"/>
    <property type="match status" value="1"/>
</dbReference>
<keyword evidence="5 6" id="KW-0472">Membrane</keyword>
<name>A0A3A5LZF2_9MICC</name>
<dbReference type="InterPro" id="IPR002293">
    <property type="entry name" value="AA/rel_permease1"/>
</dbReference>
<feature type="transmembrane region" description="Helical" evidence="6">
    <location>
        <begin position="167"/>
        <end position="188"/>
    </location>
</feature>